<dbReference type="GO" id="GO:0005634">
    <property type="term" value="C:nucleus"/>
    <property type="evidence" value="ECO:0007669"/>
    <property type="project" value="TreeGrafter"/>
</dbReference>
<dbReference type="Proteomes" id="UP000659654">
    <property type="component" value="Unassembled WGS sequence"/>
</dbReference>
<dbReference type="AlphaFoldDB" id="A0A1I7RLM4"/>
<evidence type="ECO:0000313" key="6">
    <source>
        <dbReference type="WBParaSite" id="BXY_0160900.1"/>
    </source>
</evidence>
<dbReference type="PANTHER" id="PTHR12243:SF69">
    <property type="entry name" value="SI:CH73-59F11.3"/>
    <property type="match status" value="1"/>
</dbReference>
<reference evidence="6" key="1">
    <citation type="submission" date="2016-11" db="UniProtKB">
        <authorList>
            <consortium name="WormBaseParasite"/>
        </authorList>
    </citation>
    <scope>IDENTIFICATION</scope>
</reference>
<dbReference type="Proteomes" id="UP000095284">
    <property type="component" value="Unplaced"/>
</dbReference>
<dbReference type="Pfam" id="PF10545">
    <property type="entry name" value="MADF_DNA_bdg"/>
    <property type="match status" value="1"/>
</dbReference>
<name>A0A1I7RLM4_BURXY</name>
<dbReference type="EMBL" id="CAJFDI010000001">
    <property type="protein sequence ID" value="CAD5208768.1"/>
    <property type="molecule type" value="Genomic_DNA"/>
</dbReference>
<organism evidence="4 6">
    <name type="scientific">Bursaphelenchus xylophilus</name>
    <name type="common">Pinewood nematode worm</name>
    <name type="synonym">Aphelenchoides xylophilus</name>
    <dbReference type="NCBI Taxonomy" id="6326"/>
    <lineage>
        <taxon>Eukaryota</taxon>
        <taxon>Metazoa</taxon>
        <taxon>Ecdysozoa</taxon>
        <taxon>Nematoda</taxon>
        <taxon>Chromadorea</taxon>
        <taxon>Rhabditida</taxon>
        <taxon>Tylenchina</taxon>
        <taxon>Tylenchomorpha</taxon>
        <taxon>Aphelenchoidea</taxon>
        <taxon>Aphelenchoididae</taxon>
        <taxon>Bursaphelenchus</taxon>
    </lineage>
</organism>
<dbReference type="PROSITE" id="PS51029">
    <property type="entry name" value="MADF"/>
    <property type="match status" value="1"/>
</dbReference>
<accession>A0A1I7RLM4</accession>
<evidence type="ECO:0000256" key="1">
    <source>
        <dbReference type="SAM" id="MobiDB-lite"/>
    </source>
</evidence>
<dbReference type="OrthoDB" id="6616165at2759"/>
<reference evidence="3" key="2">
    <citation type="submission" date="2020-09" db="EMBL/GenBank/DDBJ databases">
        <authorList>
            <person name="Kikuchi T."/>
        </authorList>
    </citation>
    <scope>NUCLEOTIDE SEQUENCE</scope>
    <source>
        <strain evidence="3">Ka4C1</strain>
    </source>
</reference>
<evidence type="ECO:0000313" key="4">
    <source>
        <dbReference type="Proteomes" id="UP000095284"/>
    </source>
</evidence>
<dbReference type="InterPro" id="IPR006578">
    <property type="entry name" value="MADF-dom"/>
</dbReference>
<feature type="compositionally biased region" description="Polar residues" evidence="1">
    <location>
        <begin position="161"/>
        <end position="174"/>
    </location>
</feature>
<dbReference type="WBParaSite" id="BXY_0160900.1">
    <property type="protein sequence ID" value="BXY_0160900.1"/>
    <property type="gene ID" value="BXY_0160900"/>
</dbReference>
<dbReference type="PANTHER" id="PTHR12243">
    <property type="entry name" value="MADF DOMAIN TRANSCRIPTION FACTOR"/>
    <property type="match status" value="1"/>
</dbReference>
<dbReference type="InterPro" id="IPR039353">
    <property type="entry name" value="TF_Adf1"/>
</dbReference>
<dbReference type="SMART" id="SM00595">
    <property type="entry name" value="MADF"/>
    <property type="match status" value="1"/>
</dbReference>
<evidence type="ECO:0000313" key="5">
    <source>
        <dbReference type="Proteomes" id="UP000659654"/>
    </source>
</evidence>
<dbReference type="Proteomes" id="UP000582659">
    <property type="component" value="Unassembled WGS sequence"/>
</dbReference>
<dbReference type="GO" id="GO:0006357">
    <property type="term" value="P:regulation of transcription by RNA polymerase II"/>
    <property type="evidence" value="ECO:0007669"/>
    <property type="project" value="TreeGrafter"/>
</dbReference>
<dbReference type="EMBL" id="CAJFCV020000001">
    <property type="protein sequence ID" value="CAG9082821.1"/>
    <property type="molecule type" value="Genomic_DNA"/>
</dbReference>
<gene>
    <name evidence="3" type="ORF">BXYJ_LOCUS1004</name>
</gene>
<feature type="region of interest" description="Disordered" evidence="1">
    <location>
        <begin position="133"/>
        <end position="195"/>
    </location>
</feature>
<protein>
    <submittedName>
        <fullName evidence="3">(pine wood nematode) hypothetical protein</fullName>
    </submittedName>
    <submittedName>
        <fullName evidence="6">MADF domain-containing protein</fullName>
    </submittedName>
</protein>
<keyword evidence="5" id="KW-1185">Reference proteome</keyword>
<proteinExistence type="predicted"/>
<evidence type="ECO:0000259" key="2">
    <source>
        <dbReference type="PROSITE" id="PS51029"/>
    </source>
</evidence>
<dbReference type="GO" id="GO:0005667">
    <property type="term" value="C:transcription regulator complex"/>
    <property type="evidence" value="ECO:0007669"/>
    <property type="project" value="TreeGrafter"/>
</dbReference>
<sequence length="326" mass="37573">MTTLLSTVKHEVLHVPQTSAPQRAFTVPKAKSLDARQKGQLIDLIHYHQELWNSSNPNFRNKAKMAEAWTHIAAVMNDPNHEYTIDFLKQAYKHLRDTFHRYCRLEQQGLQTEIREKWPYNEKFRFLSEEEKKVASLGHQRRHTDAIRPKLPKARSPAIQRKSSNPEMSAASESTADRKRKLSDPLEIGQRKKPQVIVSPKVQESVIQPNLPSTSSPVSDNSMHFCPQNTFEDTGSIMKTLYDTLGKAVSQTGEALHRHDSLRWQSFYMEIQSVIARYINIPHSSLQQVYPSYITDPGMSFKVIRNDICMPYPIVDYVDVESVDEK</sequence>
<feature type="domain" description="MADF" evidence="2">
    <location>
        <begin position="40"/>
        <end position="132"/>
    </location>
</feature>
<evidence type="ECO:0000313" key="3">
    <source>
        <dbReference type="EMBL" id="CAD5208768.1"/>
    </source>
</evidence>